<comment type="caution">
    <text evidence="3">The sequence shown here is derived from an EMBL/GenBank/DDBJ whole genome shotgun (WGS) entry which is preliminary data.</text>
</comment>
<evidence type="ECO:0000313" key="4">
    <source>
        <dbReference type="Proteomes" id="UP000604046"/>
    </source>
</evidence>
<name>A0A812QGC5_9DINO</name>
<evidence type="ECO:0000313" key="3">
    <source>
        <dbReference type="EMBL" id="CAE7387860.1"/>
    </source>
</evidence>
<feature type="region of interest" description="Disordered" evidence="1">
    <location>
        <begin position="1"/>
        <end position="32"/>
    </location>
</feature>
<keyword evidence="2" id="KW-0472">Membrane</keyword>
<dbReference type="AlphaFoldDB" id="A0A812QGC5"/>
<organism evidence="3 4">
    <name type="scientific">Symbiodinium natans</name>
    <dbReference type="NCBI Taxonomy" id="878477"/>
    <lineage>
        <taxon>Eukaryota</taxon>
        <taxon>Sar</taxon>
        <taxon>Alveolata</taxon>
        <taxon>Dinophyceae</taxon>
        <taxon>Suessiales</taxon>
        <taxon>Symbiodiniaceae</taxon>
        <taxon>Symbiodinium</taxon>
    </lineage>
</organism>
<keyword evidence="2" id="KW-1133">Transmembrane helix</keyword>
<evidence type="ECO:0000256" key="2">
    <source>
        <dbReference type="SAM" id="Phobius"/>
    </source>
</evidence>
<feature type="compositionally biased region" description="Basic and acidic residues" evidence="1">
    <location>
        <begin position="9"/>
        <end position="21"/>
    </location>
</feature>
<proteinExistence type="predicted"/>
<reference evidence="3" key="1">
    <citation type="submission" date="2021-02" db="EMBL/GenBank/DDBJ databases">
        <authorList>
            <person name="Dougan E. K."/>
            <person name="Rhodes N."/>
            <person name="Thang M."/>
            <person name="Chan C."/>
        </authorList>
    </citation>
    <scope>NUCLEOTIDE SEQUENCE</scope>
</reference>
<dbReference type="Proteomes" id="UP000604046">
    <property type="component" value="Unassembled WGS sequence"/>
</dbReference>
<feature type="non-terminal residue" evidence="3">
    <location>
        <position position="639"/>
    </location>
</feature>
<keyword evidence="2" id="KW-0812">Transmembrane</keyword>
<sequence>ALEALDWTRNQDQEENDHAESDSDSDADIESLQKDVVEFRETSQPPEPGDKMKLVKVAMLPPPTFIALVESSKVILQMPDGSEKTFPAEEVQNAAGMPIVKNLNVNKFREISFKLGKEEDLEASPRSTVKYHLDVEIAEVQTEGTKGRVRIKMVSVEEAQMIVEPGPGWDDQMERCLGQVGEITSESGATISVRPDGNSWIWPRELIEPVGVLADEAGTKTHQRKLRVTAFLNYTARTGKLQLQVCYVPLLRSHQLLRNLHCLAQLAKVGLDYFSMIIVFPRWELRTGRVPGELFLSTWVMQGVVPQCLLELYHFYHDMQDETIVRAYPLNSDGEEQTPGSWDHWLLVRLAIRTTAKHTGDQGVHAFVAKIIKGSEGLEVRRMVDLLFAEEGSAGFVVAQLMSRLENLSHVLAWSSSGSEVDVVELPRLGISFEWKAGQLVSKDFKGMRVATPAPPELLHHFDGIPHSLLLQDQTDSYHILVPFVATHRPSIASDPFSSEVVLERENRLWRLHETKVFLYEMHLSGTFLYTPTLTAALYLLFLKFQNRKYDQVSQLVRAIATDSPYQKEALHVFEHLGTLNPDQHADAHAGRIMIALATGDANMRLPMRLDFEMACYVKKLTHVSARCRLKLEEEERAL</sequence>
<evidence type="ECO:0000256" key="1">
    <source>
        <dbReference type="SAM" id="MobiDB-lite"/>
    </source>
</evidence>
<accession>A0A812QGC5</accession>
<keyword evidence="4" id="KW-1185">Reference proteome</keyword>
<dbReference type="EMBL" id="CAJNDS010002236">
    <property type="protein sequence ID" value="CAE7387860.1"/>
    <property type="molecule type" value="Genomic_DNA"/>
</dbReference>
<protein>
    <submittedName>
        <fullName evidence="3">Uncharacterized protein</fullName>
    </submittedName>
</protein>
<feature type="non-terminal residue" evidence="3">
    <location>
        <position position="1"/>
    </location>
</feature>
<dbReference type="OrthoDB" id="435071at2759"/>
<gene>
    <name evidence="3" type="ORF">SNAT2548_LOCUS21152</name>
</gene>
<feature type="transmembrane region" description="Helical" evidence="2">
    <location>
        <begin position="522"/>
        <end position="542"/>
    </location>
</feature>